<name>A0AAV2LSQ7_KNICA</name>
<evidence type="ECO:0008006" key="4">
    <source>
        <dbReference type="Google" id="ProtNLM"/>
    </source>
</evidence>
<keyword evidence="1" id="KW-0472">Membrane</keyword>
<sequence>MSTIEIHEEAACQCVLLNFALATWLWAGVLLSAYRALEQRLCVRACLPLPHLNDIKVLCKLSPWHRFGFPSPSSTV</sequence>
<dbReference type="Proteomes" id="UP001497482">
    <property type="component" value="Chromosome 4"/>
</dbReference>
<gene>
    <name evidence="2" type="ORF">KC01_LOCUS31292</name>
</gene>
<dbReference type="EMBL" id="OZ035826">
    <property type="protein sequence ID" value="CAL1603634.1"/>
    <property type="molecule type" value="Genomic_DNA"/>
</dbReference>
<evidence type="ECO:0000313" key="2">
    <source>
        <dbReference type="EMBL" id="CAL1603634.1"/>
    </source>
</evidence>
<organism evidence="2 3">
    <name type="scientific">Knipowitschia caucasica</name>
    <name type="common">Caucasian dwarf goby</name>
    <name type="synonym">Pomatoschistus caucasicus</name>
    <dbReference type="NCBI Taxonomy" id="637954"/>
    <lineage>
        <taxon>Eukaryota</taxon>
        <taxon>Metazoa</taxon>
        <taxon>Chordata</taxon>
        <taxon>Craniata</taxon>
        <taxon>Vertebrata</taxon>
        <taxon>Euteleostomi</taxon>
        <taxon>Actinopterygii</taxon>
        <taxon>Neopterygii</taxon>
        <taxon>Teleostei</taxon>
        <taxon>Neoteleostei</taxon>
        <taxon>Acanthomorphata</taxon>
        <taxon>Gobiaria</taxon>
        <taxon>Gobiiformes</taxon>
        <taxon>Gobioidei</taxon>
        <taxon>Gobiidae</taxon>
        <taxon>Gobiinae</taxon>
        <taxon>Knipowitschia</taxon>
    </lineage>
</organism>
<protein>
    <recommendedName>
        <fullName evidence="4">Secreted protein</fullName>
    </recommendedName>
</protein>
<reference evidence="2 3" key="1">
    <citation type="submission" date="2024-04" db="EMBL/GenBank/DDBJ databases">
        <authorList>
            <person name="Waldvogel A.-M."/>
            <person name="Schoenle A."/>
        </authorList>
    </citation>
    <scope>NUCLEOTIDE SEQUENCE [LARGE SCALE GENOMIC DNA]</scope>
</reference>
<evidence type="ECO:0000313" key="3">
    <source>
        <dbReference type="Proteomes" id="UP001497482"/>
    </source>
</evidence>
<accession>A0AAV2LSQ7</accession>
<feature type="transmembrane region" description="Helical" evidence="1">
    <location>
        <begin position="15"/>
        <end position="34"/>
    </location>
</feature>
<keyword evidence="3" id="KW-1185">Reference proteome</keyword>
<dbReference type="AlphaFoldDB" id="A0AAV2LSQ7"/>
<keyword evidence="1" id="KW-1133">Transmembrane helix</keyword>
<keyword evidence="1" id="KW-0812">Transmembrane</keyword>
<proteinExistence type="predicted"/>
<evidence type="ECO:0000256" key="1">
    <source>
        <dbReference type="SAM" id="Phobius"/>
    </source>
</evidence>